<evidence type="ECO:0000313" key="1">
    <source>
        <dbReference type="EMBL" id="RKF36817.1"/>
    </source>
</evidence>
<proteinExistence type="predicted"/>
<name>A0A420FV21_9SPHI</name>
<comment type="caution">
    <text evidence="1">The sequence shown here is derived from an EMBL/GenBank/DDBJ whole genome shotgun (WGS) entry which is preliminary data.</text>
</comment>
<dbReference type="EMBL" id="MCAQ01000012">
    <property type="protein sequence ID" value="RKF36817.1"/>
    <property type="molecule type" value="Genomic_DNA"/>
</dbReference>
<organism evidence="1 2">
    <name type="scientific">Sphingobacterium siyangense</name>
    <dbReference type="NCBI Taxonomy" id="459529"/>
    <lineage>
        <taxon>Bacteria</taxon>
        <taxon>Pseudomonadati</taxon>
        <taxon>Bacteroidota</taxon>
        <taxon>Sphingobacteriia</taxon>
        <taxon>Sphingobacteriales</taxon>
        <taxon>Sphingobacteriaceae</taxon>
        <taxon>Sphingobacterium</taxon>
    </lineage>
</organism>
<sequence length="172" mass="19648">MTSINRKVITENILKLIDSNGIEDSDFANLIEKSTRTLSRIRKGQSLFNIDAINVASSFFEKSLIELNNQDIVIETDSRNKLKHIHKNNVAYSILLEKRPSITYAIIYYLLNNKEFCSKGMIVDKIKKFFESLGWNYSSSYISSSMTRNSKYIAIAGTEIVDGNEVNVYKSK</sequence>
<dbReference type="Proteomes" id="UP000286402">
    <property type="component" value="Unassembled WGS sequence"/>
</dbReference>
<keyword evidence="2" id="KW-1185">Reference proteome</keyword>
<accession>A0A420FV21</accession>
<protein>
    <submittedName>
        <fullName evidence="1">Uncharacterized protein</fullName>
    </submittedName>
</protein>
<gene>
    <name evidence="1" type="ORF">BCY89_03850</name>
</gene>
<evidence type="ECO:0000313" key="2">
    <source>
        <dbReference type="Proteomes" id="UP000286402"/>
    </source>
</evidence>
<reference evidence="1 2" key="1">
    <citation type="submission" date="2016-07" db="EMBL/GenBank/DDBJ databases">
        <title>Genome analysis of Sphingobacterium siyangense T12B17.</title>
        <authorList>
            <person name="Xu D."/>
            <person name="Su Y."/>
            <person name="Zheng S."/>
        </authorList>
    </citation>
    <scope>NUCLEOTIDE SEQUENCE [LARGE SCALE GENOMIC DNA]</scope>
    <source>
        <strain evidence="1 2">T12B17</strain>
    </source>
</reference>
<dbReference type="AlphaFoldDB" id="A0A420FV21"/>
<dbReference type="RefSeq" id="WP_120333966.1">
    <property type="nucleotide sequence ID" value="NZ_MCAQ01000012.1"/>
</dbReference>